<feature type="compositionally biased region" description="Basic and acidic residues" evidence="1">
    <location>
        <begin position="1"/>
        <end position="10"/>
    </location>
</feature>
<feature type="compositionally biased region" description="Low complexity" evidence="1">
    <location>
        <begin position="31"/>
        <end position="41"/>
    </location>
</feature>
<keyword evidence="4" id="KW-1185">Reference proteome</keyword>
<reference evidence="2 4" key="2">
    <citation type="journal article" date="2013" name="Nature">
        <title>Insights into bilaterian evolution from three spiralian genomes.</title>
        <authorList>
            <person name="Simakov O."/>
            <person name="Marletaz F."/>
            <person name="Cho S.J."/>
            <person name="Edsinger-Gonzales E."/>
            <person name="Havlak P."/>
            <person name="Hellsten U."/>
            <person name="Kuo D.H."/>
            <person name="Larsson T."/>
            <person name="Lv J."/>
            <person name="Arendt D."/>
            <person name="Savage R."/>
            <person name="Osoegawa K."/>
            <person name="de Jong P."/>
            <person name="Grimwood J."/>
            <person name="Chapman J.A."/>
            <person name="Shapiro H."/>
            <person name="Aerts A."/>
            <person name="Otillar R.P."/>
            <person name="Terry A.Y."/>
            <person name="Boore J.L."/>
            <person name="Grigoriev I.V."/>
            <person name="Lindberg D.R."/>
            <person name="Seaver E.C."/>
            <person name="Weisblat D.A."/>
            <person name="Putnam N.H."/>
            <person name="Rokhsar D.S."/>
        </authorList>
    </citation>
    <scope>NUCLEOTIDE SEQUENCE</scope>
    <source>
        <strain evidence="2 4">I ESC-2004</strain>
    </source>
</reference>
<dbReference type="AlphaFoldDB" id="R7T6V3"/>
<feature type="region of interest" description="Disordered" evidence="1">
    <location>
        <begin position="1"/>
        <end position="47"/>
    </location>
</feature>
<sequence length="570" mass="64973">MIPLPERESLTDEDGGSFLQEESHPISHRPLTSVSGTSLLTSDDKDVDTVTADVKENIPETKPTYNEPEFQTEGSVSRTSMLDFWCTNWTQSFQVFDHASLFKPWPNAVYPFTWWQKGIPFSRGSHKGTSSRLVHQSNKKSPKREALKVNIVPEETFGVSFEPFNQINELSLISIGRKELSQSGIYVLDLYRCNAKWDNATPRVCESRADSVYQRAMVLLGERCNSSISKSRNCTPNTLVSFKAPPPGPHTPKYFYINQKKPRPMEPLKAWRGYHGNVYFQPIHIEQAQYAEPNQSPLPDVERCSKELRDILLRSRRSPSRALTEPAVNRSSGNTPSMGDCPSRLSRARSSASIKYQGPRQMSILDKQNVFLQSGDENLEEDLIWLMGRESTGSLCIDSQMGSSDQIGRHTSCTQPRTSAAKKRAEIRLCKGSVFHRLQTPRSTQKSMLTVCGDKYTQSQLPSTIMRSQTQYSHSSTRQVLSPDPHTCYSNFDKMSHLAKLRASMRRMDTSTEELLLQNDQQKKKQEAEDISRKAPYVRLDAEMRKCVNQSNAQNLQRHQRDKMNYRHFC</sequence>
<reference evidence="4" key="1">
    <citation type="submission" date="2012-12" db="EMBL/GenBank/DDBJ databases">
        <authorList>
            <person name="Hellsten U."/>
            <person name="Grimwood J."/>
            <person name="Chapman J.A."/>
            <person name="Shapiro H."/>
            <person name="Aerts A."/>
            <person name="Otillar R.P."/>
            <person name="Terry A.Y."/>
            <person name="Boore J.L."/>
            <person name="Simakov O."/>
            <person name="Marletaz F."/>
            <person name="Cho S.-J."/>
            <person name="Edsinger-Gonzales E."/>
            <person name="Havlak P."/>
            <person name="Kuo D.-H."/>
            <person name="Larsson T."/>
            <person name="Lv J."/>
            <person name="Arendt D."/>
            <person name="Savage R."/>
            <person name="Osoegawa K."/>
            <person name="de Jong P."/>
            <person name="Lindberg D.R."/>
            <person name="Seaver E.C."/>
            <person name="Weisblat D.A."/>
            <person name="Putnam N.H."/>
            <person name="Grigoriev I.V."/>
            <person name="Rokhsar D.S."/>
        </authorList>
    </citation>
    <scope>NUCLEOTIDE SEQUENCE</scope>
    <source>
        <strain evidence="4">I ESC-2004</strain>
    </source>
</reference>
<evidence type="ECO:0000313" key="3">
    <source>
        <dbReference type="EnsemblMetazoa" id="CapteP207198"/>
    </source>
</evidence>
<dbReference type="EnsemblMetazoa" id="CapteT207198">
    <property type="protein sequence ID" value="CapteP207198"/>
    <property type="gene ID" value="CapteG207198"/>
</dbReference>
<dbReference type="EMBL" id="KB311417">
    <property type="protein sequence ID" value="ELT89324.1"/>
    <property type="molecule type" value="Genomic_DNA"/>
</dbReference>
<gene>
    <name evidence="2" type="ORF">CAPTEDRAFT_207198</name>
</gene>
<dbReference type="HOGENOM" id="CLU_478380_0_0_1"/>
<accession>R7T6V3</accession>
<evidence type="ECO:0000313" key="4">
    <source>
        <dbReference type="Proteomes" id="UP000014760"/>
    </source>
</evidence>
<dbReference type="OrthoDB" id="10032693at2759"/>
<evidence type="ECO:0000256" key="1">
    <source>
        <dbReference type="SAM" id="MobiDB-lite"/>
    </source>
</evidence>
<organism evidence="2">
    <name type="scientific">Capitella teleta</name>
    <name type="common">Polychaete worm</name>
    <dbReference type="NCBI Taxonomy" id="283909"/>
    <lineage>
        <taxon>Eukaryota</taxon>
        <taxon>Metazoa</taxon>
        <taxon>Spiralia</taxon>
        <taxon>Lophotrochozoa</taxon>
        <taxon>Annelida</taxon>
        <taxon>Polychaeta</taxon>
        <taxon>Sedentaria</taxon>
        <taxon>Scolecida</taxon>
        <taxon>Capitellidae</taxon>
        <taxon>Capitella</taxon>
    </lineage>
</organism>
<evidence type="ECO:0000313" key="2">
    <source>
        <dbReference type="EMBL" id="ELT89324.1"/>
    </source>
</evidence>
<proteinExistence type="predicted"/>
<name>R7T6V3_CAPTE</name>
<feature type="region of interest" description="Disordered" evidence="1">
    <location>
        <begin position="315"/>
        <end position="345"/>
    </location>
</feature>
<reference evidence="3" key="3">
    <citation type="submission" date="2015-06" db="UniProtKB">
        <authorList>
            <consortium name="EnsemblMetazoa"/>
        </authorList>
    </citation>
    <scope>IDENTIFICATION</scope>
</reference>
<dbReference type="EMBL" id="AMQN01003286">
    <property type="status" value="NOT_ANNOTATED_CDS"/>
    <property type="molecule type" value="Genomic_DNA"/>
</dbReference>
<protein>
    <submittedName>
        <fullName evidence="2 3">Uncharacterized protein</fullName>
    </submittedName>
</protein>
<dbReference type="Proteomes" id="UP000014760">
    <property type="component" value="Unassembled WGS sequence"/>
</dbReference>